<dbReference type="Proteomes" id="UP000053555">
    <property type="component" value="Unassembled WGS sequence"/>
</dbReference>
<dbReference type="EMBL" id="KN668746">
    <property type="protein sequence ID" value="KHN05203.1"/>
    <property type="molecule type" value="Genomic_DNA"/>
</dbReference>
<dbReference type="Gene3D" id="2.40.50.140">
    <property type="entry name" value="Nucleic acid-binding proteins"/>
    <property type="match status" value="1"/>
</dbReference>
<reference evidence="2" key="1">
    <citation type="submission" date="2014-07" db="EMBL/GenBank/DDBJ databases">
        <title>Identification of a novel salt tolerance gene in wild soybean by whole-genome sequencing.</title>
        <authorList>
            <person name="Lam H.-M."/>
            <person name="Qi X."/>
            <person name="Li M.-W."/>
            <person name="Liu X."/>
            <person name="Xie M."/>
            <person name="Ni M."/>
            <person name="Xu X."/>
        </authorList>
    </citation>
    <scope>NUCLEOTIDE SEQUENCE [LARGE SCALE GENOMIC DNA]</scope>
    <source>
        <tissue evidence="2">Root</tissue>
    </source>
</reference>
<dbReference type="PANTHER" id="PTHR47165:SF4">
    <property type="entry name" value="OS03G0429900 PROTEIN"/>
    <property type="match status" value="1"/>
</dbReference>
<dbReference type="CDD" id="cd04480">
    <property type="entry name" value="RPA1_DBD_A_like"/>
    <property type="match status" value="1"/>
</dbReference>
<evidence type="ECO:0000313" key="2">
    <source>
        <dbReference type="EMBL" id="KHN05203.1"/>
    </source>
</evidence>
<feature type="domain" description="Replication protein A 70 kDa DNA-binding subunit B/D first OB fold" evidence="1">
    <location>
        <begin position="6"/>
        <end position="106"/>
    </location>
</feature>
<name>A0A0B2PC08_GLYSO</name>
<accession>A0A0B2PC08</accession>
<evidence type="ECO:0000259" key="1">
    <source>
        <dbReference type="Pfam" id="PF02721"/>
    </source>
</evidence>
<dbReference type="InterPro" id="IPR003871">
    <property type="entry name" value="RFA1B/D_OB_1st"/>
</dbReference>
<organism evidence="2">
    <name type="scientific">Glycine soja</name>
    <name type="common">Wild soybean</name>
    <dbReference type="NCBI Taxonomy" id="3848"/>
    <lineage>
        <taxon>Eukaryota</taxon>
        <taxon>Viridiplantae</taxon>
        <taxon>Streptophyta</taxon>
        <taxon>Embryophyta</taxon>
        <taxon>Tracheophyta</taxon>
        <taxon>Spermatophyta</taxon>
        <taxon>Magnoliopsida</taxon>
        <taxon>eudicotyledons</taxon>
        <taxon>Gunneridae</taxon>
        <taxon>Pentapetalae</taxon>
        <taxon>rosids</taxon>
        <taxon>fabids</taxon>
        <taxon>Fabales</taxon>
        <taxon>Fabaceae</taxon>
        <taxon>Papilionoideae</taxon>
        <taxon>50 kb inversion clade</taxon>
        <taxon>NPAAA clade</taxon>
        <taxon>indigoferoid/millettioid clade</taxon>
        <taxon>Phaseoleae</taxon>
        <taxon>Glycine</taxon>
        <taxon>Glycine subgen. Soja</taxon>
    </lineage>
</organism>
<protein>
    <recommendedName>
        <fullName evidence="1">Replication protein A 70 kDa DNA-binding subunit B/D first OB fold domain-containing protein</fullName>
    </recommendedName>
</protein>
<sequence>MSRKENFISELHPRKETWKIAVHITDMWDVKKHNERQAIDMVLIDQMGVKIGATLWQELFPEFQPKLALGCSYLIQNIKVVENQFEYKVSPIPYLLYFVKTTSVKEVARPEIPANVHMITEIVDIISGIAPRHTLVDVVGVVVEVIERKTVNPAYRVTGGDEIKVFSECVDDLVGKTLALRFKYRVNMRQSSVMDVSQEEHHIHTLTLKIGLQVIINLS</sequence>
<dbReference type="Pfam" id="PF02721">
    <property type="entry name" value="DUF223"/>
    <property type="match status" value="1"/>
</dbReference>
<gene>
    <name evidence="2" type="ORF">glysoja_042575</name>
</gene>
<dbReference type="SUPFAM" id="SSF50249">
    <property type="entry name" value="Nucleic acid-binding proteins"/>
    <property type="match status" value="1"/>
</dbReference>
<dbReference type="AlphaFoldDB" id="A0A0B2PC08"/>
<proteinExistence type="predicted"/>
<dbReference type="PANTHER" id="PTHR47165">
    <property type="entry name" value="OS03G0429900 PROTEIN"/>
    <property type="match status" value="1"/>
</dbReference>
<dbReference type="InterPro" id="IPR012340">
    <property type="entry name" value="NA-bd_OB-fold"/>
</dbReference>